<dbReference type="InterPro" id="IPR056406">
    <property type="entry name" value="THD_CWZF3/5/7"/>
</dbReference>
<evidence type="ECO:0000259" key="5">
    <source>
        <dbReference type="PROSITE" id="PS51050"/>
    </source>
</evidence>
<protein>
    <recommendedName>
        <fullName evidence="5">CW-type domain-containing protein</fullName>
    </recommendedName>
</protein>
<evidence type="ECO:0000256" key="4">
    <source>
        <dbReference type="SAM" id="MobiDB-lite"/>
    </source>
</evidence>
<evidence type="ECO:0000313" key="7">
    <source>
        <dbReference type="Proteomes" id="UP001642487"/>
    </source>
</evidence>
<gene>
    <name evidence="6" type="ORF">CITCOLO1_LOCUS21439</name>
</gene>
<sequence>MIVGTRVLGSHLMVGSVEPMIMGDCIDLEEGEASCYHKDNGGDIDPDITLSYIDEKIERFLGHFQKDFEGGVSAEKLGAKFGGYGSFLPTYERPSSVVPNNINQQRDCNATPTPANVPLQGSSQNPKAPPPKRPEAFVCNTVSSHNTRETSGSISGRVDSCLPVTKVTNSCPSKGEASGRSGSPMNSGLLKFRIKVGSDSTGLKNAAIYSGLGLDDSPLSSSENSSDLSEGMLPISQTAPDESPSKIIQAMTSFPVPHGALISPLHDSLLGLSRKEKRLPLPKPMLSLENKKDGLAKLANETTLKQDDSTLVKKKKKEVVHRERQVNHKNEVYASRRQEKTTLTLVDQKLDNEAFESKGFLSNELQWKPGSEGMKSSALLDPQKKKLSRKATLPETVKDKASIKKEKPEIVVEKKLKVVQTTCGKIAGSFEEGFKIKSEPSRGRKDTDSDTPESENRRHRLKLHSNEKVGANNVDSFNSSGLDETRISKDAIERASGDWRKVKGLDDSGIRMSKSSNVVEPAAVAPMDEWVCCDICQQWRLLPFGTKPEQLPDKWLCSMLDWLPGMNRCDISEQETTEKLYALYQLPLPESGNALQNHANGLISADTSNHGKKSETFKEIQNPVSRIGQTHVKSSLKDQHLESWKNRSLNGLSNPPNKLRNSVDQTSTDLNNLAEGKNRGKLKEKSTERAAVNSDQLKRKIKRPEDMRSVDNHQNFNVGLGKLGCSSNSGLTNMEGGEGMLKQGDISLKKNNKLNTENKMQISLKKWSGTAEISSVVRSSVNQLSGRSACTKKRKVNDWQVDQNSPNSGFHEPVLMKKENCERLKKKKKLDVSNDFIDGMEEISKDREPKMQNKKIIAKQTSVSKELPKRNLIAQQVSVAANSSSSNVSHSHLPKAKFGVKVSPAESVSSSPMRSSGLDQFGGEKEEITSNILSDSHALNTNSKKIKASPAVQHHFVTADAHTVKQSRLCNNDNMEPSHKKRKKEKIHVGAEGLETPQNLKGHDAEDRRSGALFQSNKAVRLQTKRNRDFEAGDKGGLRTVEKRDRISKCSSGGERKEEPSRPGGDPLRVSIRAGDSHQFIADAPSDDVVESKRTPDLQGSRDVNASNLNRTKSSNQTACDTLKEAKKLRDEADHFKNSGFIFESNELYFQSALKYLHGAFLLETLNNTSGKPGDTSPIRFYSMTAELCKSCAMEYESRREMAAASLAYKCIEVAYLRIVYHKHSSISGDRLEMQSLFRTIVQGESPSSSASDVDNLSNHGAMDKATFEKGSSHGVRNHIWNAGTCTSFGRVLNFVRDMNSAMEASKNSRNAFVAASSCASEGKHVDYVASVKKVIDFSFQDVGELVQLVQVATQTITHSGFCSGRD</sequence>
<feature type="region of interest" description="Disordered" evidence="4">
    <location>
        <begin position="98"/>
        <end position="135"/>
    </location>
</feature>
<feature type="compositionally biased region" description="Polar residues" evidence="4">
    <location>
        <begin position="646"/>
        <end position="671"/>
    </location>
</feature>
<dbReference type="InterPro" id="IPR011124">
    <property type="entry name" value="Znf_CW"/>
</dbReference>
<keyword evidence="1" id="KW-0479">Metal-binding</keyword>
<feature type="region of interest" description="Disordered" evidence="4">
    <location>
        <begin position="366"/>
        <end position="392"/>
    </location>
</feature>
<dbReference type="Gene3D" id="3.30.40.100">
    <property type="match status" value="1"/>
</dbReference>
<keyword evidence="3" id="KW-0862">Zinc</keyword>
<feature type="region of interest" description="Disordered" evidence="4">
    <location>
        <begin position="1084"/>
        <end position="1117"/>
    </location>
</feature>
<feature type="compositionally biased region" description="Polar residues" evidence="4">
    <location>
        <begin position="1102"/>
        <end position="1117"/>
    </location>
</feature>
<feature type="region of interest" description="Disordered" evidence="4">
    <location>
        <begin position="967"/>
        <end position="1069"/>
    </location>
</feature>
<feature type="compositionally biased region" description="Basic and acidic residues" evidence="4">
    <location>
        <begin position="676"/>
        <end position="685"/>
    </location>
</feature>
<evidence type="ECO:0000256" key="3">
    <source>
        <dbReference type="ARBA" id="ARBA00022833"/>
    </source>
</evidence>
<evidence type="ECO:0000313" key="6">
    <source>
        <dbReference type="EMBL" id="CAK9329004.1"/>
    </source>
</evidence>
<feature type="compositionally biased region" description="Polar residues" evidence="4">
    <location>
        <begin position="98"/>
        <end position="126"/>
    </location>
</feature>
<dbReference type="PANTHER" id="PTHR46524:SF12">
    <property type="entry name" value="CW-TYPE DOMAIN-CONTAINING PROTEIN"/>
    <property type="match status" value="1"/>
</dbReference>
<evidence type="ECO:0000256" key="2">
    <source>
        <dbReference type="ARBA" id="ARBA00022771"/>
    </source>
</evidence>
<dbReference type="PROSITE" id="PS51050">
    <property type="entry name" value="ZF_CW"/>
    <property type="match status" value="1"/>
</dbReference>
<feature type="compositionally biased region" description="Low complexity" evidence="4">
    <location>
        <begin position="214"/>
        <end position="229"/>
    </location>
</feature>
<dbReference type="Pfam" id="PF24756">
    <property type="entry name" value="THD_CWZF3-5-7"/>
    <property type="match status" value="1"/>
</dbReference>
<feature type="region of interest" description="Disordered" evidence="4">
    <location>
        <begin position="434"/>
        <end position="466"/>
    </location>
</feature>
<feature type="compositionally biased region" description="Basic and acidic residues" evidence="4">
    <location>
        <begin position="434"/>
        <end position="448"/>
    </location>
</feature>
<feature type="region of interest" description="Disordered" evidence="4">
    <location>
        <begin position="646"/>
        <end position="685"/>
    </location>
</feature>
<proteinExistence type="predicted"/>
<reference evidence="6 7" key="1">
    <citation type="submission" date="2024-03" db="EMBL/GenBank/DDBJ databases">
        <authorList>
            <person name="Gkanogiannis A."/>
            <person name="Becerra Lopez-Lavalle L."/>
        </authorList>
    </citation>
    <scope>NUCLEOTIDE SEQUENCE [LARGE SCALE GENOMIC DNA]</scope>
</reference>
<dbReference type="Pfam" id="PF07496">
    <property type="entry name" value="zf-CW"/>
    <property type="match status" value="1"/>
</dbReference>
<dbReference type="InterPro" id="IPR055300">
    <property type="entry name" value="CWZF3/5/7"/>
</dbReference>
<dbReference type="EMBL" id="OZ021743">
    <property type="protein sequence ID" value="CAK9329004.1"/>
    <property type="molecule type" value="Genomic_DNA"/>
</dbReference>
<keyword evidence="2" id="KW-0863">Zinc-finger</keyword>
<keyword evidence="7" id="KW-1185">Reference proteome</keyword>
<accession>A0ABP0Z937</accession>
<dbReference type="PANTHER" id="PTHR46524">
    <property type="entry name" value="CW-TYPE ZINC FINGER"/>
    <property type="match status" value="1"/>
</dbReference>
<feature type="compositionally biased region" description="Basic and acidic residues" evidence="4">
    <location>
        <begin position="1001"/>
        <end position="1010"/>
    </location>
</feature>
<dbReference type="Proteomes" id="UP001642487">
    <property type="component" value="Chromosome 9"/>
</dbReference>
<organism evidence="6 7">
    <name type="scientific">Citrullus colocynthis</name>
    <name type="common">colocynth</name>
    <dbReference type="NCBI Taxonomy" id="252529"/>
    <lineage>
        <taxon>Eukaryota</taxon>
        <taxon>Viridiplantae</taxon>
        <taxon>Streptophyta</taxon>
        <taxon>Embryophyta</taxon>
        <taxon>Tracheophyta</taxon>
        <taxon>Spermatophyta</taxon>
        <taxon>Magnoliopsida</taxon>
        <taxon>eudicotyledons</taxon>
        <taxon>Gunneridae</taxon>
        <taxon>Pentapetalae</taxon>
        <taxon>rosids</taxon>
        <taxon>fabids</taxon>
        <taxon>Cucurbitales</taxon>
        <taxon>Cucurbitaceae</taxon>
        <taxon>Benincaseae</taxon>
        <taxon>Citrullus</taxon>
    </lineage>
</organism>
<name>A0ABP0Z937_9ROSI</name>
<evidence type="ECO:0000256" key="1">
    <source>
        <dbReference type="ARBA" id="ARBA00022723"/>
    </source>
</evidence>
<feature type="compositionally biased region" description="Basic and acidic residues" evidence="4">
    <location>
        <begin position="1026"/>
        <end position="1061"/>
    </location>
</feature>
<feature type="region of interest" description="Disordered" evidence="4">
    <location>
        <begin position="214"/>
        <end position="243"/>
    </location>
</feature>
<feature type="domain" description="CW-type" evidence="5">
    <location>
        <begin position="524"/>
        <end position="577"/>
    </location>
</feature>